<comment type="caution">
    <text evidence="2">The sequence shown here is derived from an EMBL/GenBank/DDBJ whole genome shotgun (WGS) entry which is preliminary data.</text>
</comment>
<dbReference type="OrthoDB" id="9787933at2"/>
<dbReference type="PANTHER" id="PTHR46623:SF10">
    <property type="entry name" value="CARBOXYMETHYLENEBUTENOLIDASE HOMOLOG"/>
    <property type="match status" value="1"/>
</dbReference>
<dbReference type="Gene3D" id="3.40.50.1820">
    <property type="entry name" value="alpha/beta hydrolase"/>
    <property type="match status" value="1"/>
</dbReference>
<dbReference type="InterPro" id="IPR051049">
    <property type="entry name" value="Dienelactone_hydrolase-like"/>
</dbReference>
<feature type="domain" description="Dienelactone hydrolase" evidence="1">
    <location>
        <begin position="17"/>
        <end position="243"/>
    </location>
</feature>
<gene>
    <name evidence="2" type="ORF">GKO32_16955</name>
</gene>
<dbReference type="Pfam" id="PF01738">
    <property type="entry name" value="DLH"/>
    <property type="match status" value="1"/>
</dbReference>
<keyword evidence="2" id="KW-0378">Hydrolase</keyword>
<protein>
    <submittedName>
        <fullName evidence="2">Dienelactone hydrolase family protein</fullName>
    </submittedName>
</protein>
<evidence type="ECO:0000313" key="3">
    <source>
        <dbReference type="Proteomes" id="UP000440096"/>
    </source>
</evidence>
<dbReference type="InterPro" id="IPR029058">
    <property type="entry name" value="AB_hydrolase_fold"/>
</dbReference>
<dbReference type="InterPro" id="IPR002925">
    <property type="entry name" value="Dienelactn_hydro"/>
</dbReference>
<dbReference type="AlphaFoldDB" id="A0A6N7Z562"/>
<dbReference type="SUPFAM" id="SSF53474">
    <property type="entry name" value="alpha/beta-Hydrolases"/>
    <property type="match status" value="1"/>
</dbReference>
<accession>A0A6N7Z562</accession>
<proteinExistence type="predicted"/>
<dbReference type="GO" id="GO:0016787">
    <property type="term" value="F:hydrolase activity"/>
    <property type="evidence" value="ECO:0007669"/>
    <property type="project" value="UniProtKB-KW"/>
</dbReference>
<dbReference type="PANTHER" id="PTHR46623">
    <property type="entry name" value="CARBOXYMETHYLENEBUTENOLIDASE-RELATED"/>
    <property type="match status" value="1"/>
</dbReference>
<keyword evidence="3" id="KW-1185">Reference proteome</keyword>
<evidence type="ECO:0000313" key="2">
    <source>
        <dbReference type="EMBL" id="MTD55654.1"/>
    </source>
</evidence>
<dbReference type="RefSeq" id="WP_154757850.1">
    <property type="nucleotide sequence ID" value="NZ_WMBA01000024.1"/>
</dbReference>
<evidence type="ECO:0000259" key="1">
    <source>
        <dbReference type="Pfam" id="PF01738"/>
    </source>
</evidence>
<organism evidence="2 3">
    <name type="scientific">Amycolatopsis pithecellobii</name>
    <dbReference type="NCBI Taxonomy" id="664692"/>
    <lineage>
        <taxon>Bacteria</taxon>
        <taxon>Bacillati</taxon>
        <taxon>Actinomycetota</taxon>
        <taxon>Actinomycetes</taxon>
        <taxon>Pseudonocardiales</taxon>
        <taxon>Pseudonocardiaceae</taxon>
        <taxon>Amycolatopsis</taxon>
    </lineage>
</organism>
<name>A0A6N7Z562_9PSEU</name>
<dbReference type="EMBL" id="WMBA01000024">
    <property type="protein sequence ID" value="MTD55654.1"/>
    <property type="molecule type" value="Genomic_DNA"/>
</dbReference>
<reference evidence="2 3" key="1">
    <citation type="submission" date="2019-11" db="EMBL/GenBank/DDBJ databases">
        <title>Draft genome of Amycolatopsis RM579.</title>
        <authorList>
            <person name="Duangmal K."/>
            <person name="Mingma R."/>
        </authorList>
    </citation>
    <scope>NUCLEOTIDE SEQUENCE [LARGE SCALE GENOMIC DNA]</scope>
    <source>
        <strain evidence="2 3">RM579</strain>
    </source>
</reference>
<sequence>MPVEQITIPTRDGACPASVYSPDADHGPWPAAIVYMDGFGIRPVLHSMARRLADAGLVVLLPDLYYRLGGYDEIDPRQVFATGEVRATLAPLMKSTDNARAAQDTEAFLAYLDSREDTTPKVGVAGYCMGGGMALTAAGTYPDRVSAAASFHGGSLAGDSELSPHLLAPQMRARVHIGAADSDSSYPPEMAARLVKALMEAGVDHRHELYRGTSHGWTIADLPVHDAAAAERHWTALLDLFRTSLR</sequence>
<dbReference type="Proteomes" id="UP000440096">
    <property type="component" value="Unassembled WGS sequence"/>
</dbReference>